<dbReference type="InterPro" id="IPR025476">
    <property type="entry name" value="Helitron_helicase-like"/>
</dbReference>
<reference evidence="2" key="1">
    <citation type="journal article" date="2016" name="Nat. Genet.">
        <title>A high-quality carrot genome assembly provides new insights into carotenoid accumulation and asterid genome evolution.</title>
        <authorList>
            <person name="Iorizzo M."/>
            <person name="Ellison S."/>
            <person name="Senalik D."/>
            <person name="Zeng P."/>
            <person name="Satapoomin P."/>
            <person name="Huang J."/>
            <person name="Bowman M."/>
            <person name="Iovene M."/>
            <person name="Sanseverino W."/>
            <person name="Cavagnaro P."/>
            <person name="Yildiz M."/>
            <person name="Macko-Podgorni A."/>
            <person name="Moranska E."/>
            <person name="Grzebelus E."/>
            <person name="Grzebelus D."/>
            <person name="Ashrafi H."/>
            <person name="Zheng Z."/>
            <person name="Cheng S."/>
            <person name="Spooner D."/>
            <person name="Van Deynze A."/>
            <person name="Simon P."/>
        </authorList>
    </citation>
    <scope>NUCLEOTIDE SEQUENCE</scope>
    <source>
        <tissue evidence="2">Leaf</tissue>
    </source>
</reference>
<reference evidence="2" key="2">
    <citation type="submission" date="2022-03" db="EMBL/GenBank/DDBJ databases">
        <title>Draft title - Genomic analysis of global carrot germplasm unveils the trajectory of domestication and the origin of high carotenoid orange carrot.</title>
        <authorList>
            <person name="Iorizzo M."/>
            <person name="Ellison S."/>
            <person name="Senalik D."/>
            <person name="Macko-Podgorni A."/>
            <person name="Grzebelus D."/>
            <person name="Bostan H."/>
            <person name="Rolling W."/>
            <person name="Curaba J."/>
            <person name="Simon P."/>
        </authorList>
    </citation>
    <scope>NUCLEOTIDE SEQUENCE</scope>
    <source>
        <tissue evidence="2">Leaf</tissue>
    </source>
</reference>
<gene>
    <name evidence="2" type="ORF">DCAR_0311769</name>
</gene>
<feature type="domain" description="Helitron helicase-like" evidence="1">
    <location>
        <begin position="126"/>
        <end position="309"/>
    </location>
</feature>
<evidence type="ECO:0000313" key="3">
    <source>
        <dbReference type="Proteomes" id="UP000077755"/>
    </source>
</evidence>
<dbReference type="AlphaFoldDB" id="A0AAF0WQX1"/>
<dbReference type="EMBL" id="CP093345">
    <property type="protein sequence ID" value="WOG92500.1"/>
    <property type="molecule type" value="Genomic_DNA"/>
</dbReference>
<dbReference type="Proteomes" id="UP000077755">
    <property type="component" value="Chromosome 3"/>
</dbReference>
<keyword evidence="3" id="KW-1185">Reference proteome</keyword>
<dbReference type="PANTHER" id="PTHR10492:SF101">
    <property type="entry name" value="ATP-DEPENDENT DNA HELICASE"/>
    <property type="match status" value="1"/>
</dbReference>
<accession>A0AAF0WQX1</accession>
<dbReference type="PANTHER" id="PTHR10492">
    <property type="match status" value="1"/>
</dbReference>
<evidence type="ECO:0000313" key="2">
    <source>
        <dbReference type="EMBL" id="WOG92500.1"/>
    </source>
</evidence>
<organism evidence="2 3">
    <name type="scientific">Daucus carota subsp. sativus</name>
    <name type="common">Carrot</name>
    <dbReference type="NCBI Taxonomy" id="79200"/>
    <lineage>
        <taxon>Eukaryota</taxon>
        <taxon>Viridiplantae</taxon>
        <taxon>Streptophyta</taxon>
        <taxon>Embryophyta</taxon>
        <taxon>Tracheophyta</taxon>
        <taxon>Spermatophyta</taxon>
        <taxon>Magnoliopsida</taxon>
        <taxon>eudicotyledons</taxon>
        <taxon>Gunneridae</taxon>
        <taxon>Pentapetalae</taxon>
        <taxon>asterids</taxon>
        <taxon>campanulids</taxon>
        <taxon>Apiales</taxon>
        <taxon>Apiaceae</taxon>
        <taxon>Apioideae</taxon>
        <taxon>Scandiceae</taxon>
        <taxon>Daucinae</taxon>
        <taxon>Daucus</taxon>
        <taxon>Daucus sect. Daucus</taxon>
    </lineage>
</organism>
<protein>
    <recommendedName>
        <fullName evidence="1">Helitron helicase-like domain-containing protein</fullName>
    </recommendedName>
</protein>
<sequence>MLDQHNNLVKSFRRARDMFTSQPNTTFHLRLPAARTRDGREHNIPTESEVGGLIVGDFNEKEFERDVLVRHHTKGIRHIDELHPSYMSLAYPLIHPFGEDGYRLGIPLADKSSQTFKRQSLTMCQYYCFRIQQRNNEGHTLLQGGRLLQQYIVDAYMAVEQERFRWIRTHQSELRTELYSGLMDAIHRGDSDCSTVGKSVVLPSSHTGGPRYRAQNYQDAMAICRSVGYPDLFITFTCNPKWPEINYMLQLIGQKDDTNRVDIMCRVFEIKLQELMRYIKKEEPFGKVMACLYTIEFQKRGLPHAHILLFLHSSMKNPSADYIDKIICAEIPDINVDPDCHNAVKRSMLHGPCGQSNKLSPCMHNGKCTKFFPKEFNEKTTIGEDGFPVYRRRNTGILVEKKGVLLDNRYVVPYNRNLLVKFDAHINVELCNSARSIKYLFKYINKGPDRATAVIQTSDERDEIKAYLDCRYISSCEACWRIFQFNINYRYPSVERLPYHLPGEHSVIFEENRCVENVLAMPGIERTKFTEWLETNKRYEDARELTYSEFPKCWVWNSKEKIWTRRKKGTSIGRIYFAHPSSGERFYMRMLLNLVKGCTSFECIRTVNGVTYPNFKAACYALGLLDDDKEWVDCLSEASVWATGYELRSLFVTILIFCQVSDAPELWRQHSEILSEDMLHLQRRRFHVPNLQLTQQQIESYALAEIEGLMQKLGKSLRDIHGMPQPDSSLTRDLGNRLINEELDYDREHLKLLHEESFRSLNQYQKIAYDSIIIFHHWTWWNWKNIFMEYNRIKIQVRVAYSVGSCNLRYSVVIIAKWTHSTLSIPHPVGRYSRIHLRNQTWNAVG</sequence>
<evidence type="ECO:0000259" key="1">
    <source>
        <dbReference type="Pfam" id="PF14214"/>
    </source>
</evidence>
<proteinExistence type="predicted"/>
<name>A0AAF0WQX1_DAUCS</name>
<dbReference type="Pfam" id="PF14214">
    <property type="entry name" value="Helitron_like_N"/>
    <property type="match status" value="1"/>
</dbReference>